<comment type="caution">
    <text evidence="2">The sequence shown here is derived from an EMBL/GenBank/DDBJ whole genome shotgun (WGS) entry which is preliminary data.</text>
</comment>
<reference evidence="2 3" key="1">
    <citation type="submission" date="2020-08" db="EMBL/GenBank/DDBJ databases">
        <title>Sequencing the genomes of 1000 actinobacteria strains.</title>
        <authorList>
            <person name="Klenk H.-P."/>
        </authorList>
    </citation>
    <scope>NUCLEOTIDE SEQUENCE [LARGE SCALE GENOMIC DNA]</scope>
    <source>
        <strain evidence="2 3">DSM 43851</strain>
    </source>
</reference>
<evidence type="ECO:0000259" key="1">
    <source>
        <dbReference type="Pfam" id="PF12973"/>
    </source>
</evidence>
<keyword evidence="3" id="KW-1185">Reference proteome</keyword>
<protein>
    <recommendedName>
        <fullName evidence="1">ChrR-like cupin domain-containing protein</fullName>
    </recommendedName>
</protein>
<evidence type="ECO:0000313" key="3">
    <source>
        <dbReference type="Proteomes" id="UP000585638"/>
    </source>
</evidence>
<dbReference type="InterPro" id="IPR014710">
    <property type="entry name" value="RmlC-like_jellyroll"/>
</dbReference>
<name>A0A7W9NF08_9PSEU</name>
<dbReference type="Pfam" id="PF12973">
    <property type="entry name" value="Cupin_7"/>
    <property type="match status" value="1"/>
</dbReference>
<gene>
    <name evidence="2" type="ORF">BJ998_002113</name>
</gene>
<organism evidence="2 3">
    <name type="scientific">Kutzneria kofuensis</name>
    <dbReference type="NCBI Taxonomy" id="103725"/>
    <lineage>
        <taxon>Bacteria</taxon>
        <taxon>Bacillati</taxon>
        <taxon>Actinomycetota</taxon>
        <taxon>Actinomycetes</taxon>
        <taxon>Pseudonocardiales</taxon>
        <taxon>Pseudonocardiaceae</taxon>
        <taxon>Kutzneria</taxon>
    </lineage>
</organism>
<dbReference type="EMBL" id="JACHIR010000001">
    <property type="protein sequence ID" value="MBB5890917.1"/>
    <property type="molecule type" value="Genomic_DNA"/>
</dbReference>
<proteinExistence type="predicted"/>
<dbReference type="Gene3D" id="2.60.120.10">
    <property type="entry name" value="Jelly Rolls"/>
    <property type="match status" value="1"/>
</dbReference>
<dbReference type="InterPro" id="IPR025979">
    <property type="entry name" value="ChrR-like_cupin_dom"/>
</dbReference>
<accession>A0A7W9NF08</accession>
<dbReference type="RefSeq" id="WP_312890033.1">
    <property type="nucleotide sequence ID" value="NZ_BAAAWY010000038.1"/>
</dbReference>
<feature type="domain" description="ChrR-like cupin" evidence="1">
    <location>
        <begin position="16"/>
        <end position="112"/>
    </location>
</feature>
<dbReference type="InterPro" id="IPR011051">
    <property type="entry name" value="RmlC_Cupin_sf"/>
</dbReference>
<dbReference type="AlphaFoldDB" id="A0A7W9NF08"/>
<evidence type="ECO:0000313" key="2">
    <source>
        <dbReference type="EMBL" id="MBB5890917.1"/>
    </source>
</evidence>
<dbReference type="Proteomes" id="UP000585638">
    <property type="component" value="Unassembled WGS sequence"/>
</dbReference>
<dbReference type="SUPFAM" id="SSF51182">
    <property type="entry name" value="RmlC-like cupins"/>
    <property type="match status" value="1"/>
</dbReference>
<sequence>MATDWEVVVKDELEFFDVEAVPWRPDPAAAGVSERVLSREADGAVGTRIARWAPGTETSGVIRHDYFEEVLLLEGSLHDLTLDQTFRAGHFASRRPGMPHGPYRTVDGCTMLEIRHRLADAS</sequence>